<evidence type="ECO:0000313" key="1">
    <source>
        <dbReference type="EMBL" id="KAK9274948.1"/>
    </source>
</evidence>
<keyword evidence="2" id="KW-1185">Reference proteome</keyword>
<evidence type="ECO:0000313" key="2">
    <source>
        <dbReference type="Proteomes" id="UP001415857"/>
    </source>
</evidence>
<dbReference type="Proteomes" id="UP001415857">
    <property type="component" value="Unassembled WGS sequence"/>
</dbReference>
<comment type="caution">
    <text evidence="1">The sequence shown here is derived from an EMBL/GenBank/DDBJ whole genome shotgun (WGS) entry which is preliminary data.</text>
</comment>
<dbReference type="AlphaFoldDB" id="A0AAP0RE49"/>
<name>A0AAP0RE49_LIQFO</name>
<proteinExistence type="predicted"/>
<accession>A0AAP0RE49</accession>
<protein>
    <submittedName>
        <fullName evidence="1">Uncharacterized protein</fullName>
    </submittedName>
</protein>
<reference evidence="1 2" key="1">
    <citation type="journal article" date="2024" name="Plant J.">
        <title>Genome sequences and population genomics reveal climatic adaptation and genomic divergence between two closely related sweetgum species.</title>
        <authorList>
            <person name="Xu W.Q."/>
            <person name="Ren C.Q."/>
            <person name="Zhang X.Y."/>
            <person name="Comes H.P."/>
            <person name="Liu X.H."/>
            <person name="Li Y.G."/>
            <person name="Kettle C.J."/>
            <person name="Jalonen R."/>
            <person name="Gaisberger H."/>
            <person name="Ma Y.Z."/>
            <person name="Qiu Y.X."/>
        </authorList>
    </citation>
    <scope>NUCLEOTIDE SEQUENCE [LARGE SCALE GENOMIC DNA]</scope>
    <source>
        <strain evidence="1">Hangzhou</strain>
    </source>
</reference>
<organism evidence="1 2">
    <name type="scientific">Liquidambar formosana</name>
    <name type="common">Formosan gum</name>
    <dbReference type="NCBI Taxonomy" id="63359"/>
    <lineage>
        <taxon>Eukaryota</taxon>
        <taxon>Viridiplantae</taxon>
        <taxon>Streptophyta</taxon>
        <taxon>Embryophyta</taxon>
        <taxon>Tracheophyta</taxon>
        <taxon>Spermatophyta</taxon>
        <taxon>Magnoliopsida</taxon>
        <taxon>eudicotyledons</taxon>
        <taxon>Gunneridae</taxon>
        <taxon>Pentapetalae</taxon>
        <taxon>Saxifragales</taxon>
        <taxon>Altingiaceae</taxon>
        <taxon>Liquidambar</taxon>
    </lineage>
</organism>
<sequence length="87" mass="10251">MVILTVFVFDLKWKMILPLRLLELPTRSRLLHTVRTSSLSHGDVVFARSSRRRRWSLLREENGTLDFACWSLEAENENCREGQPYVC</sequence>
<dbReference type="EMBL" id="JBBPBK010000011">
    <property type="protein sequence ID" value="KAK9274948.1"/>
    <property type="molecule type" value="Genomic_DNA"/>
</dbReference>
<gene>
    <name evidence="1" type="ORF">L1049_022204</name>
</gene>